<dbReference type="EMBL" id="JAPFFM010000117">
    <property type="protein sequence ID" value="KAJ6676078.1"/>
    <property type="molecule type" value="Genomic_DNA"/>
</dbReference>
<proteinExistence type="predicted"/>
<feature type="compositionally biased region" description="Basic and acidic residues" evidence="1">
    <location>
        <begin position="206"/>
        <end position="216"/>
    </location>
</feature>
<comment type="caution">
    <text evidence="2">The sequence shown here is derived from an EMBL/GenBank/DDBJ whole genome shotgun (WGS) entry which is preliminary data.</text>
</comment>
<reference evidence="2" key="2">
    <citation type="journal article" date="2023" name="Int. J. Mol. Sci.">
        <title>De Novo Assembly and Annotation of 11 Diverse Shrub Willow (Salix) Genomes Reveals Novel Gene Organization in Sex-Linked Regions.</title>
        <authorList>
            <person name="Hyden B."/>
            <person name="Feng K."/>
            <person name="Yates T.B."/>
            <person name="Jawdy S."/>
            <person name="Cereghino C."/>
            <person name="Smart L.B."/>
            <person name="Muchero W."/>
        </authorList>
    </citation>
    <scope>NUCLEOTIDE SEQUENCE</scope>
    <source>
        <tissue evidence="2">Shoot tip</tissue>
    </source>
</reference>
<evidence type="ECO:0000313" key="3">
    <source>
        <dbReference type="Proteomes" id="UP001151752"/>
    </source>
</evidence>
<name>A0A9Q0NUC4_9ROSI</name>
<evidence type="ECO:0000256" key="1">
    <source>
        <dbReference type="SAM" id="MobiDB-lite"/>
    </source>
</evidence>
<accession>A0A9Q0NUC4</accession>
<evidence type="ECO:0000313" key="2">
    <source>
        <dbReference type="EMBL" id="KAJ6676078.1"/>
    </source>
</evidence>
<feature type="compositionally biased region" description="Basic and acidic residues" evidence="1">
    <location>
        <begin position="93"/>
        <end position="103"/>
    </location>
</feature>
<dbReference type="AlphaFoldDB" id="A0A9Q0NUC4"/>
<feature type="compositionally biased region" description="Low complexity" evidence="1">
    <location>
        <begin position="151"/>
        <end position="161"/>
    </location>
</feature>
<keyword evidence="3" id="KW-1185">Reference proteome</keyword>
<feature type="compositionally biased region" description="Polar residues" evidence="1">
    <location>
        <begin position="14"/>
        <end position="30"/>
    </location>
</feature>
<feature type="compositionally biased region" description="Basic and acidic residues" evidence="1">
    <location>
        <begin position="38"/>
        <end position="52"/>
    </location>
</feature>
<protein>
    <submittedName>
        <fullName evidence="2">Uncharacterized protein</fullName>
    </submittedName>
</protein>
<feature type="compositionally biased region" description="Low complexity" evidence="1">
    <location>
        <begin position="172"/>
        <end position="187"/>
    </location>
</feature>
<organism evidence="2 3">
    <name type="scientific">Salix koriyanagi</name>
    <dbReference type="NCBI Taxonomy" id="2511006"/>
    <lineage>
        <taxon>Eukaryota</taxon>
        <taxon>Viridiplantae</taxon>
        <taxon>Streptophyta</taxon>
        <taxon>Embryophyta</taxon>
        <taxon>Tracheophyta</taxon>
        <taxon>Spermatophyta</taxon>
        <taxon>Magnoliopsida</taxon>
        <taxon>eudicotyledons</taxon>
        <taxon>Gunneridae</taxon>
        <taxon>Pentapetalae</taxon>
        <taxon>rosids</taxon>
        <taxon>fabids</taxon>
        <taxon>Malpighiales</taxon>
        <taxon>Salicaceae</taxon>
        <taxon>Saliceae</taxon>
        <taxon>Salix</taxon>
    </lineage>
</organism>
<feature type="compositionally biased region" description="Low complexity" evidence="1">
    <location>
        <begin position="307"/>
        <end position="320"/>
    </location>
</feature>
<sequence length="333" mass="35130">MTTGRINQVAFLGDNTTRRSPSPKNSSSGAETGEEVNLIEHKQLEKAVERAEAPMPASRSASESTSDRTWSSSARVCSTGTRARCQDSAPGASRHEPSRDPRRWRSTSGTSAGPPACKLKQLPLRPGRQPRCGARWGCRTSARARQMNATPSPRRSSPSGPDSLAGDPEAVAGNGSSPAGNGSPLAGKRVIDNSNTSGHVPQHARQLFERPGDGGRSRVFACRKRVSSPAGNGSLLAGKRVIDNSNTSGHVPQHARQLFRGSGDGGRSRVFAGRKSGVRWPEIGSSIPGLHIGPSTPPTYSPLHSSPTPLTGPWAPATWPAPRPGRGHPPKEQ</sequence>
<gene>
    <name evidence="2" type="ORF">OIU74_005797</name>
</gene>
<dbReference type="Proteomes" id="UP001151752">
    <property type="component" value="Unassembled WGS sequence"/>
</dbReference>
<reference evidence="2" key="1">
    <citation type="submission" date="2022-11" db="EMBL/GenBank/DDBJ databases">
        <authorList>
            <person name="Hyden B.L."/>
            <person name="Feng K."/>
            <person name="Yates T."/>
            <person name="Jawdy S."/>
            <person name="Smart L.B."/>
            <person name="Muchero W."/>
        </authorList>
    </citation>
    <scope>NUCLEOTIDE SEQUENCE</scope>
    <source>
        <tissue evidence="2">Shoot tip</tissue>
    </source>
</reference>
<feature type="region of interest" description="Disordered" evidence="1">
    <location>
        <begin position="1"/>
        <end position="333"/>
    </location>
</feature>
<feature type="compositionally biased region" description="Low complexity" evidence="1">
    <location>
        <begin position="60"/>
        <end position="75"/>
    </location>
</feature>